<evidence type="ECO:0008006" key="6">
    <source>
        <dbReference type="Google" id="ProtNLM"/>
    </source>
</evidence>
<name>A0A660HNH9_9EURY</name>
<keyword evidence="4" id="KW-1185">Reference proteome</keyword>
<evidence type="ECO:0000313" key="2">
    <source>
        <dbReference type="EMBL" id="AYK13828.1"/>
    </source>
</evidence>
<dbReference type="SUPFAM" id="SSF69572">
    <property type="entry name" value="Activating enzymes of the ubiquitin-like proteins"/>
    <property type="match status" value="1"/>
</dbReference>
<keyword evidence="1" id="KW-0812">Transmembrane</keyword>
<dbReference type="Proteomes" id="UP000585579">
    <property type="component" value="Unassembled WGS sequence"/>
</dbReference>
<gene>
    <name evidence="2" type="ORF">AOB57_000110</name>
    <name evidence="3" type="ORF">GX302_03475</name>
</gene>
<proteinExistence type="predicted"/>
<sequence>MKSRPIPEPDITLVMGVTTCLVGTAIAAAAILNLMQLGDPAAGERTIYDLAFSTVLKIPAERNPRCPACMYARDEG</sequence>
<evidence type="ECO:0000313" key="3">
    <source>
        <dbReference type="EMBL" id="NLK31916.1"/>
    </source>
</evidence>
<reference evidence="2 4" key="1">
    <citation type="journal article" date="2016" name="Int. J. Syst. Evol. Microbiol.">
        <title>Methanosarcina flavescens sp. nov., a methanogenic archaeon isolated from a full-scale anaerobic digester.</title>
        <authorList>
            <person name="Kern T."/>
            <person name="Fischer M.A."/>
            <person name="Deppenmeier U."/>
            <person name="Schmitz R.A."/>
            <person name="Rother M."/>
        </authorList>
    </citation>
    <scope>NUCLEOTIDE SEQUENCE [LARGE SCALE GENOMIC DNA]</scope>
    <source>
        <strain evidence="2 4">E03.2</strain>
    </source>
</reference>
<evidence type="ECO:0000256" key="1">
    <source>
        <dbReference type="SAM" id="Phobius"/>
    </source>
</evidence>
<dbReference type="EMBL" id="CP032683">
    <property type="protein sequence ID" value="AYK13828.1"/>
    <property type="molecule type" value="Genomic_DNA"/>
</dbReference>
<keyword evidence="1" id="KW-0472">Membrane</keyword>
<dbReference type="EMBL" id="JAAYQL010000021">
    <property type="protein sequence ID" value="NLK31916.1"/>
    <property type="molecule type" value="Genomic_DNA"/>
</dbReference>
<dbReference type="InterPro" id="IPR035985">
    <property type="entry name" value="Ubiquitin-activating_enz"/>
</dbReference>
<dbReference type="RefSeq" id="WP_054298707.1">
    <property type="nucleotide sequence ID" value="NZ_CP032683.1"/>
</dbReference>
<feature type="transmembrane region" description="Helical" evidence="1">
    <location>
        <begin position="12"/>
        <end position="35"/>
    </location>
</feature>
<keyword evidence="1" id="KW-1133">Transmembrane helix</keyword>
<dbReference type="Proteomes" id="UP000053087">
    <property type="component" value="Chromosome"/>
</dbReference>
<evidence type="ECO:0000313" key="5">
    <source>
        <dbReference type="Proteomes" id="UP000585579"/>
    </source>
</evidence>
<dbReference type="KEGG" id="mfz:AOB57_000110"/>
<protein>
    <recommendedName>
        <fullName evidence="6">THIF-type NAD/FAD binding fold domain-containing protein</fullName>
    </recommendedName>
</protein>
<dbReference type="AlphaFoldDB" id="A0A660HNH9"/>
<evidence type="ECO:0000313" key="4">
    <source>
        <dbReference type="Proteomes" id="UP000053087"/>
    </source>
</evidence>
<organism evidence="2 4">
    <name type="scientific">Methanosarcina flavescens</name>
    <dbReference type="NCBI Taxonomy" id="1715806"/>
    <lineage>
        <taxon>Archaea</taxon>
        <taxon>Methanobacteriati</taxon>
        <taxon>Methanobacteriota</taxon>
        <taxon>Stenosarchaea group</taxon>
        <taxon>Methanomicrobia</taxon>
        <taxon>Methanosarcinales</taxon>
        <taxon>Methanosarcinaceae</taxon>
        <taxon>Methanosarcina</taxon>
    </lineage>
</organism>
<dbReference type="OrthoDB" id="7915at2157"/>
<dbReference type="GO" id="GO:0008641">
    <property type="term" value="F:ubiquitin-like modifier activating enzyme activity"/>
    <property type="evidence" value="ECO:0007669"/>
    <property type="project" value="InterPro"/>
</dbReference>
<reference evidence="2" key="2">
    <citation type="submission" date="2018-10" db="EMBL/GenBank/DDBJ databases">
        <authorList>
            <person name="Fischer M.A."/>
            <person name="Kern T."/>
            <person name="Deppenmeier U."/>
            <person name="Schmitz R.A."/>
            <person name="Rother M."/>
        </authorList>
    </citation>
    <scope>NUCLEOTIDE SEQUENCE</scope>
    <source>
        <strain evidence="2">E03.2</strain>
    </source>
</reference>
<accession>A0A660HNH9</accession>
<reference evidence="3 5" key="3">
    <citation type="journal article" date="2020" name="Biotechnol. Biofuels">
        <title>New insights from the biogas microbiome by comprehensive genome-resolved metagenomics of nearly 1600 species originating from multiple anaerobic digesters.</title>
        <authorList>
            <person name="Campanaro S."/>
            <person name="Treu L."/>
            <person name="Rodriguez-R L.M."/>
            <person name="Kovalovszki A."/>
            <person name="Ziels R.M."/>
            <person name="Maus I."/>
            <person name="Zhu X."/>
            <person name="Kougias P.G."/>
            <person name="Basile A."/>
            <person name="Luo G."/>
            <person name="Schluter A."/>
            <person name="Konstantinidis K.T."/>
            <person name="Angelidaki I."/>
        </authorList>
    </citation>
    <scope>NUCLEOTIDE SEQUENCE [LARGE SCALE GENOMIC DNA]</scope>
    <source>
        <strain evidence="3">AS22ysBPME_46</strain>
    </source>
</reference>
<dbReference type="GeneID" id="53686485"/>